<sequence length="46" mass="5572">MTNQNLYFKTHKYLVFIFYTGLLLNKCNGIIICIKKFYWLNNSDSF</sequence>
<evidence type="ECO:0000313" key="1">
    <source>
        <dbReference type="EMBL" id="ARF08957.1"/>
    </source>
</evidence>
<dbReference type="EMBL" id="KY684083">
    <property type="protein sequence ID" value="ARF08957.1"/>
    <property type="molecule type" value="Genomic_DNA"/>
</dbReference>
<protein>
    <submittedName>
        <fullName evidence="1">Uncharacterized protein</fullName>
    </submittedName>
</protein>
<name>A0A1V0SB62_9VIRU</name>
<proteinExistence type="predicted"/>
<organism evidence="1">
    <name type="scientific">Catovirus CTV1</name>
    <dbReference type="NCBI Taxonomy" id="1977631"/>
    <lineage>
        <taxon>Viruses</taxon>
        <taxon>Varidnaviria</taxon>
        <taxon>Bamfordvirae</taxon>
        <taxon>Nucleocytoviricota</taxon>
        <taxon>Megaviricetes</taxon>
        <taxon>Imitervirales</taxon>
        <taxon>Mimiviridae</taxon>
        <taxon>Klosneuvirinae</taxon>
        <taxon>Catovirus</taxon>
    </lineage>
</organism>
<reference evidence="1" key="1">
    <citation type="journal article" date="2017" name="Science">
        <title>Giant viruses with an expanded complement of translation system components.</title>
        <authorList>
            <person name="Schulz F."/>
            <person name="Yutin N."/>
            <person name="Ivanova N.N."/>
            <person name="Ortega D.R."/>
            <person name="Lee T.K."/>
            <person name="Vierheilig J."/>
            <person name="Daims H."/>
            <person name="Horn M."/>
            <person name="Wagner M."/>
            <person name="Jensen G.J."/>
            <person name="Kyrpides N.C."/>
            <person name="Koonin E.V."/>
            <person name="Woyke T."/>
        </authorList>
    </citation>
    <scope>NUCLEOTIDE SEQUENCE</scope>
    <source>
        <strain evidence="1">CTV1</strain>
    </source>
</reference>
<gene>
    <name evidence="1" type="ORF">Catovirus_1_1007</name>
</gene>
<accession>A0A1V0SB62</accession>